<dbReference type="InterPro" id="IPR046495">
    <property type="entry name" value="DUF6588"/>
</dbReference>
<accession>A0ABX5PZ47</accession>
<proteinExistence type="predicted"/>
<dbReference type="Pfam" id="PF20230">
    <property type="entry name" value="DUF6588"/>
    <property type="match status" value="1"/>
</dbReference>
<comment type="caution">
    <text evidence="1">The sequence shown here is derived from an EMBL/GenBank/DDBJ whole genome shotgun (WGS) entry which is preliminary data.</text>
</comment>
<protein>
    <recommendedName>
        <fullName evidence="3">DUF5723 domain-containing protein</fullName>
    </recommendedName>
</protein>
<dbReference type="RefSeq" id="WP_015360851.1">
    <property type="nucleotide sequence ID" value="NZ_QKZR01000001.1"/>
</dbReference>
<dbReference type="EMBL" id="QKZR01000001">
    <property type="protein sequence ID" value="PZX43057.1"/>
    <property type="molecule type" value="Genomic_DNA"/>
</dbReference>
<evidence type="ECO:0000313" key="1">
    <source>
        <dbReference type="EMBL" id="PZX43057.1"/>
    </source>
</evidence>
<dbReference type="Proteomes" id="UP000248584">
    <property type="component" value="Unassembled WGS sequence"/>
</dbReference>
<evidence type="ECO:0000313" key="2">
    <source>
        <dbReference type="Proteomes" id="UP000248584"/>
    </source>
</evidence>
<gene>
    <name evidence="1" type="ORF">LX97_00056</name>
</gene>
<keyword evidence="2" id="KW-1185">Reference proteome</keyword>
<sequence>MKTYLTFSLFVCLLLSMNESKSQNDVENVLTDILFILDGFNEPATEASVMQTGAGWFHTAKSLDKFKVNVSVGISGLPFSSNKKNFTVRDTDFLNVDIREGDQASIPTTLGGRGLDFFDFTIEGETYEFQAFSGLDTDFFALPYVQGQIGLWKETEATIRLVPQIKFDNSYYAVYGLGLKHNLSQYFFKENRSVEIAFYANYNLTDLNLDYNEPLDLAPTDGGDNLATITGSLIDFHSINTGIVVSKDFNKWTLSSAVNYNSSWVDYSLVGERSLFFDLFNDVLTTLSETRNSFKVDLGAAYQWTPKWNLNTQISAGQFVNLNISGIYNIN</sequence>
<organism evidence="1 2">
    <name type="scientific">Nonlabens dokdonensis</name>
    <dbReference type="NCBI Taxonomy" id="328515"/>
    <lineage>
        <taxon>Bacteria</taxon>
        <taxon>Pseudomonadati</taxon>
        <taxon>Bacteroidota</taxon>
        <taxon>Flavobacteriia</taxon>
        <taxon>Flavobacteriales</taxon>
        <taxon>Flavobacteriaceae</taxon>
        <taxon>Nonlabens</taxon>
    </lineage>
</organism>
<name>A0ABX5PZ47_9FLAO</name>
<evidence type="ECO:0008006" key="3">
    <source>
        <dbReference type="Google" id="ProtNLM"/>
    </source>
</evidence>
<reference evidence="1 2" key="1">
    <citation type="submission" date="2018-06" db="EMBL/GenBank/DDBJ databases">
        <title>Genomic Encyclopedia of Archaeal and Bacterial Type Strains, Phase II (KMG-II): from individual species to whole genera.</title>
        <authorList>
            <person name="Goeker M."/>
        </authorList>
    </citation>
    <scope>NUCLEOTIDE SEQUENCE [LARGE SCALE GENOMIC DNA]</scope>
    <source>
        <strain evidence="1 2">DSM 17205</strain>
    </source>
</reference>